<keyword evidence="5" id="KW-1185">Reference proteome</keyword>
<protein>
    <recommendedName>
        <fullName evidence="3">PITH domain-containing protein</fullName>
    </recommendedName>
</protein>
<evidence type="ECO:0000313" key="4">
    <source>
        <dbReference type="EMBL" id="PKI84131.1"/>
    </source>
</evidence>
<feature type="compositionally biased region" description="Polar residues" evidence="2">
    <location>
        <begin position="1"/>
        <end position="11"/>
    </location>
</feature>
<dbReference type="InterPro" id="IPR045099">
    <property type="entry name" value="PITH1-like"/>
</dbReference>
<dbReference type="GO" id="GO:0005737">
    <property type="term" value="C:cytoplasm"/>
    <property type="evidence" value="ECO:0007669"/>
    <property type="project" value="UniProtKB-ARBA"/>
</dbReference>
<dbReference type="GO" id="GO:0005634">
    <property type="term" value="C:nucleus"/>
    <property type="evidence" value="ECO:0007669"/>
    <property type="project" value="TreeGrafter"/>
</dbReference>
<dbReference type="AlphaFoldDB" id="A0A2N1JC44"/>
<dbReference type="InterPro" id="IPR037047">
    <property type="entry name" value="PITH_dom_sf"/>
</dbReference>
<evidence type="ECO:0000313" key="5">
    <source>
        <dbReference type="Proteomes" id="UP000232875"/>
    </source>
</evidence>
<dbReference type="PANTHER" id="PTHR12175">
    <property type="entry name" value="AD039 HT014 THIOREDOXIN FAMILY TRP26"/>
    <property type="match status" value="1"/>
</dbReference>
<dbReference type="InterPro" id="IPR008979">
    <property type="entry name" value="Galactose-bd-like_sf"/>
</dbReference>
<gene>
    <name evidence="4" type="ORF">MVES_002001</name>
</gene>
<dbReference type="SUPFAM" id="SSF49785">
    <property type="entry name" value="Galactose-binding domain-like"/>
    <property type="match status" value="1"/>
</dbReference>
<feature type="region of interest" description="Disordered" evidence="2">
    <location>
        <begin position="1"/>
        <end position="21"/>
    </location>
</feature>
<dbReference type="PANTHER" id="PTHR12175:SF1">
    <property type="entry name" value="PITH DOMAIN-CONTAINING PROTEIN 1"/>
    <property type="match status" value="1"/>
</dbReference>
<accession>A0A2N1JC44</accession>
<evidence type="ECO:0000259" key="3">
    <source>
        <dbReference type="PROSITE" id="PS51532"/>
    </source>
</evidence>
<feature type="compositionally biased region" description="Polar residues" evidence="2">
    <location>
        <begin position="202"/>
        <end position="214"/>
    </location>
</feature>
<organism evidence="4 5">
    <name type="scientific">Malassezia vespertilionis</name>
    <dbReference type="NCBI Taxonomy" id="2020962"/>
    <lineage>
        <taxon>Eukaryota</taxon>
        <taxon>Fungi</taxon>
        <taxon>Dikarya</taxon>
        <taxon>Basidiomycota</taxon>
        <taxon>Ustilaginomycotina</taxon>
        <taxon>Malasseziomycetes</taxon>
        <taxon>Malasseziales</taxon>
        <taxon>Malasseziaceae</taxon>
        <taxon>Malassezia</taxon>
    </lineage>
</organism>
<feature type="domain" description="PITH" evidence="3">
    <location>
        <begin position="21"/>
        <end position="208"/>
    </location>
</feature>
<evidence type="ECO:0000256" key="2">
    <source>
        <dbReference type="SAM" id="MobiDB-lite"/>
    </source>
</evidence>
<sequence>MSCDGETTSLDRQIAEPDAGALSGASGDGINLYPYIHRDQVFGLNVEPPESAKVPIKPWDARLSLDTCAESGVDDQMIITIPFTVPVRIQSILLNPGLGDFAPSRCTAFVNRPHGIDFDDVAQATEGDMRLGPPTSGRAQADFALLPGAAGVTAYPVGASRFSNTNSVSLMLSDSATQQSSHIFYIGFIGKALDVKKDSTPQNNVAAADSSTHSVDGIADKYGAASTPSVR</sequence>
<comment type="similarity">
    <text evidence="1">Belongs to the PITHD1 family.</text>
</comment>
<feature type="region of interest" description="Disordered" evidence="2">
    <location>
        <begin position="202"/>
        <end position="231"/>
    </location>
</feature>
<name>A0A2N1JC44_9BASI</name>
<dbReference type="Proteomes" id="UP000232875">
    <property type="component" value="Unassembled WGS sequence"/>
</dbReference>
<dbReference type="Gene3D" id="2.60.120.470">
    <property type="entry name" value="PITH domain"/>
    <property type="match status" value="1"/>
</dbReference>
<evidence type="ECO:0000256" key="1">
    <source>
        <dbReference type="ARBA" id="ARBA00025788"/>
    </source>
</evidence>
<proteinExistence type="inferred from homology"/>
<reference evidence="4 5" key="1">
    <citation type="submission" date="2017-10" db="EMBL/GenBank/DDBJ databases">
        <title>A novel species of cold-tolerant Malassezia isolated from bats.</title>
        <authorList>
            <person name="Lorch J.M."/>
            <person name="Palmer J.M."/>
            <person name="Vanderwolf K.J."/>
            <person name="Schmidt K.Z."/>
            <person name="Verant M.L."/>
            <person name="Weller T.J."/>
            <person name="Blehert D.S."/>
        </authorList>
    </citation>
    <scope>NUCLEOTIDE SEQUENCE [LARGE SCALE GENOMIC DNA]</scope>
    <source>
        <strain evidence="4 5">NWHC:44797-103</strain>
    </source>
</reference>
<dbReference type="Pfam" id="PF06201">
    <property type="entry name" value="PITH"/>
    <property type="match status" value="1"/>
</dbReference>
<dbReference type="InterPro" id="IPR010400">
    <property type="entry name" value="PITH_dom"/>
</dbReference>
<dbReference type="PROSITE" id="PS51532">
    <property type="entry name" value="PITH"/>
    <property type="match status" value="1"/>
</dbReference>
<dbReference type="EMBL" id="KZ454990">
    <property type="protein sequence ID" value="PKI84131.1"/>
    <property type="molecule type" value="Genomic_DNA"/>
</dbReference>
<dbReference type="OrthoDB" id="2635at2759"/>